<evidence type="ECO:0008006" key="5">
    <source>
        <dbReference type="Google" id="ProtNLM"/>
    </source>
</evidence>
<sequence length="576" mass="60071">MTTIPSPSDIRRLAGELAKPRQDIETAFVDAGARLSEGAATLNKLTKLFDTLPQALQGETVSAAGDHLRAVATKAGELSDAFTQEKADLARLVEVVAAASAPISDLRRTVKMMGIVSVNARVTAAGIVGDSDDFDVFTTDIATLSDSASQTIQQFAQVYRQLTTEVDRAAQQRARFEASHAHTLSGLAGSLTDTIAALDAQRDQAAAGSAETGRVSRQIVGRIGGAVMALQVGDSTRQRIEHIEAGLDALADILDGKSTFDTQLPADEHADALAAISALEQAQLADTSSSFAGEMADAEQSLAALAADAEIIMGRSKDLYGSGSGKSSTMSALGAQLRKAVDILRDFEAERAKLETVARAVQDTVQTLLGHVNAVQEIEANMRLVSLNAAVRCAQLGPRGASLTVIASQLRELTSETVVAAEAAMSRLDESSALAGAFGASAIGDGAGQVGQLEQRANLALDLLSQLDKQMVAALNLLNSDGPKVIAQLQGAANALAGQGALSETMDDVRLQIAALTDAPLPENRSEALETIMNGLRRLYTMEAARAAHAQLFGAANTPEPAAEPAAEDEFSDFML</sequence>
<keyword evidence="1" id="KW-0175">Coiled coil</keyword>
<feature type="compositionally biased region" description="Acidic residues" evidence="2">
    <location>
        <begin position="566"/>
        <end position="576"/>
    </location>
</feature>
<dbReference type="AlphaFoldDB" id="A0A3S4CDE0"/>
<name>A0A3S4CDE0_9HYPH</name>
<evidence type="ECO:0000313" key="3">
    <source>
        <dbReference type="EMBL" id="VDS05545.1"/>
    </source>
</evidence>
<proteinExistence type="predicted"/>
<dbReference type="Gene3D" id="1.10.287.950">
    <property type="entry name" value="Methyl-accepting chemotaxis protein"/>
    <property type="match status" value="1"/>
</dbReference>
<feature type="coiled-coil region" evidence="1">
    <location>
        <begin position="152"/>
        <end position="179"/>
    </location>
</feature>
<evidence type="ECO:0000313" key="4">
    <source>
        <dbReference type="Proteomes" id="UP000268844"/>
    </source>
</evidence>
<protein>
    <recommendedName>
        <fullName evidence="5">Methyl-accepting chemotaxis protein</fullName>
    </recommendedName>
</protein>
<dbReference type="Proteomes" id="UP000268844">
    <property type="component" value="Unassembled WGS sequence"/>
</dbReference>
<accession>A0A3S4CDE0</accession>
<feature type="region of interest" description="Disordered" evidence="2">
    <location>
        <begin position="557"/>
        <end position="576"/>
    </location>
</feature>
<keyword evidence="4" id="KW-1185">Reference proteome</keyword>
<feature type="coiled-coil region" evidence="1">
    <location>
        <begin position="337"/>
        <end position="364"/>
    </location>
</feature>
<evidence type="ECO:0000256" key="2">
    <source>
        <dbReference type="SAM" id="MobiDB-lite"/>
    </source>
</evidence>
<dbReference type="EMBL" id="UZWD01000033">
    <property type="protein sequence ID" value="VDS05545.1"/>
    <property type="molecule type" value="Genomic_DNA"/>
</dbReference>
<organism evidence="3 4">
    <name type="scientific">Devosia equisanguinis</name>
    <dbReference type="NCBI Taxonomy" id="2490941"/>
    <lineage>
        <taxon>Bacteria</taxon>
        <taxon>Pseudomonadati</taxon>
        <taxon>Pseudomonadota</taxon>
        <taxon>Alphaproteobacteria</taxon>
        <taxon>Hyphomicrobiales</taxon>
        <taxon>Devosiaceae</taxon>
        <taxon>Devosia</taxon>
    </lineage>
</organism>
<gene>
    <name evidence="3" type="ORF">DEVEQU_02687</name>
</gene>
<dbReference type="SUPFAM" id="SSF58104">
    <property type="entry name" value="Methyl-accepting chemotaxis protein (MCP) signaling domain"/>
    <property type="match status" value="1"/>
</dbReference>
<evidence type="ECO:0000256" key="1">
    <source>
        <dbReference type="SAM" id="Coils"/>
    </source>
</evidence>
<reference evidence="3 4" key="1">
    <citation type="submission" date="2018-12" db="EMBL/GenBank/DDBJ databases">
        <authorList>
            <person name="Criscuolo A."/>
        </authorList>
    </citation>
    <scope>NUCLEOTIDE SEQUENCE [LARGE SCALE GENOMIC DNA]</scope>
    <source>
        <strain evidence="3">ACIP1116281</strain>
    </source>
</reference>
<dbReference type="OrthoDB" id="9816265at2"/>
<dbReference type="RefSeq" id="WP_126151083.1">
    <property type="nucleotide sequence ID" value="NZ_JBHTMH010000002.1"/>
</dbReference>